<dbReference type="Proteomes" id="UP000319209">
    <property type="component" value="Chromosome"/>
</dbReference>
<dbReference type="PANTHER" id="PTHR43364">
    <property type="entry name" value="NADH-SPECIFIC METHYLGLYOXAL REDUCTASE-RELATED"/>
    <property type="match status" value="1"/>
</dbReference>
<dbReference type="AlphaFoldDB" id="A0A516GPP4"/>
<dbReference type="PANTHER" id="PTHR43364:SF4">
    <property type="entry name" value="NAD(P)-LINKED OXIDOREDUCTASE SUPERFAMILY PROTEIN"/>
    <property type="match status" value="1"/>
</dbReference>
<name>A0A516GPP4_9FLAO</name>
<dbReference type="Gene3D" id="3.20.20.100">
    <property type="entry name" value="NADP-dependent oxidoreductase domain"/>
    <property type="match status" value="1"/>
</dbReference>
<dbReference type="Pfam" id="PF00248">
    <property type="entry name" value="Aldo_ket_red"/>
    <property type="match status" value="1"/>
</dbReference>
<dbReference type="EMBL" id="CP041637">
    <property type="protein sequence ID" value="QDO93469.1"/>
    <property type="molecule type" value="Genomic_DNA"/>
</dbReference>
<reference evidence="6 7" key="1">
    <citation type="submission" date="2019-07" db="EMBL/GenBank/DDBJ databases">
        <title>Genome sequencing for Formosa sp. PS13.</title>
        <authorList>
            <person name="Park S.-J."/>
        </authorList>
    </citation>
    <scope>NUCLEOTIDE SEQUENCE [LARGE SCALE GENOMIC DNA]</scope>
    <source>
        <strain evidence="6 7">PS13</strain>
    </source>
</reference>
<keyword evidence="1" id="KW-0521">NADP</keyword>
<evidence type="ECO:0000256" key="3">
    <source>
        <dbReference type="ARBA" id="ARBA00038157"/>
    </source>
</evidence>
<evidence type="ECO:0000256" key="2">
    <source>
        <dbReference type="ARBA" id="ARBA00023002"/>
    </source>
</evidence>
<dbReference type="CDD" id="cd19094">
    <property type="entry name" value="AKR_Tas-like"/>
    <property type="match status" value="1"/>
</dbReference>
<dbReference type="RefSeq" id="WP_143380373.1">
    <property type="nucleotide sequence ID" value="NZ_CP041637.1"/>
</dbReference>
<dbReference type="InterPro" id="IPR050523">
    <property type="entry name" value="AKR_Detox_Biosynth"/>
</dbReference>
<organism evidence="6 7">
    <name type="scientific">Formosa sediminum</name>
    <dbReference type="NCBI Taxonomy" id="2594004"/>
    <lineage>
        <taxon>Bacteria</taxon>
        <taxon>Pseudomonadati</taxon>
        <taxon>Bacteroidota</taxon>
        <taxon>Flavobacteriia</taxon>
        <taxon>Flavobacteriales</taxon>
        <taxon>Flavobacteriaceae</taxon>
        <taxon>Formosa</taxon>
    </lineage>
</organism>
<evidence type="ECO:0000313" key="7">
    <source>
        <dbReference type="Proteomes" id="UP000319209"/>
    </source>
</evidence>
<sequence>MKYTTLPHTNIKVSKICLGTMTFGNQNTEEESFKQMDYAVEHGVNFFDTAEMYPVPAQKETYAETERIIGKWLKKTGKRNDIVLGSKIAGPGDYTAHIRTNGFSPEAIEDAITQSLKRLQTDYLDLFQLHWPERQSNFFGTRDYKHNPDDPWTDNFNEVLHSLDKAIKAGKIRNIGISNEKAWGAMRYIEESKYNNKPRMVTIQNAYSLINRGFESDLAEISMREGLGLLAYSPMAFGVLSGKYVEGLAGADSRLNLFPRFSRYSSVNCTKATTQYLKIAQDFDLSLAQMSLAFVTQQPFVTSNIIGASKLEQLKENIDSIHVNLSEEIIAEINKVHEEIPNPAT</sequence>
<dbReference type="SUPFAM" id="SSF51430">
    <property type="entry name" value="NAD(P)-linked oxidoreductase"/>
    <property type="match status" value="1"/>
</dbReference>
<proteinExistence type="inferred from homology"/>
<dbReference type="FunFam" id="3.20.20.100:FF:000005">
    <property type="entry name" value="NADP(H)-dependent aldo-keto reductase"/>
    <property type="match status" value="1"/>
</dbReference>
<dbReference type="OrthoDB" id="9773828at2"/>
<keyword evidence="2" id="KW-0560">Oxidoreductase</keyword>
<dbReference type="GO" id="GO:0016491">
    <property type="term" value="F:oxidoreductase activity"/>
    <property type="evidence" value="ECO:0007669"/>
    <property type="project" value="UniProtKB-KW"/>
</dbReference>
<dbReference type="KEGG" id="fop:FNB79_05585"/>
<protein>
    <recommendedName>
        <fullName evidence="4">Protein tas</fullName>
    </recommendedName>
</protein>
<dbReference type="InterPro" id="IPR023210">
    <property type="entry name" value="NADP_OxRdtase_dom"/>
</dbReference>
<keyword evidence="7" id="KW-1185">Reference proteome</keyword>
<feature type="domain" description="NADP-dependent oxidoreductase" evidence="5">
    <location>
        <begin position="15"/>
        <end position="337"/>
    </location>
</feature>
<evidence type="ECO:0000313" key="6">
    <source>
        <dbReference type="EMBL" id="QDO93469.1"/>
    </source>
</evidence>
<evidence type="ECO:0000259" key="5">
    <source>
        <dbReference type="Pfam" id="PF00248"/>
    </source>
</evidence>
<accession>A0A516GPP4</accession>
<gene>
    <name evidence="6" type="ORF">FNB79_05585</name>
</gene>
<evidence type="ECO:0000256" key="1">
    <source>
        <dbReference type="ARBA" id="ARBA00022857"/>
    </source>
</evidence>
<evidence type="ECO:0000256" key="4">
    <source>
        <dbReference type="ARBA" id="ARBA00070119"/>
    </source>
</evidence>
<dbReference type="InterPro" id="IPR036812">
    <property type="entry name" value="NAD(P)_OxRdtase_dom_sf"/>
</dbReference>
<comment type="similarity">
    <text evidence="3">Belongs to the aldo/keto reductase family. Aldo/keto reductase 2 subfamily.</text>
</comment>